<keyword evidence="9" id="KW-0963">Cytoplasm</keyword>
<evidence type="ECO:0000313" key="14">
    <source>
        <dbReference type="Proteomes" id="UP000249432"/>
    </source>
</evidence>
<comment type="subcellular location">
    <subcellularLocation>
        <location evidence="9">Cytoplasm</location>
    </subcellularLocation>
</comment>
<comment type="similarity">
    <text evidence="2">Belongs to the ribonuclease III family.</text>
</comment>
<evidence type="ECO:0000256" key="6">
    <source>
        <dbReference type="ARBA" id="ARBA00022759"/>
    </source>
</evidence>
<feature type="domain" description="RNase III" evidence="12">
    <location>
        <begin position="34"/>
        <end position="154"/>
    </location>
</feature>
<dbReference type="InterPro" id="IPR036389">
    <property type="entry name" value="RNase_III_sf"/>
</dbReference>
<comment type="caution">
    <text evidence="13">The sequence shown here is derived from an EMBL/GenBank/DDBJ whole genome shotgun (WGS) entry which is preliminary data.</text>
</comment>
<evidence type="ECO:0000256" key="5">
    <source>
        <dbReference type="ARBA" id="ARBA00022722"/>
    </source>
</evidence>
<keyword evidence="9" id="KW-0819">tRNA processing</keyword>
<dbReference type="GO" id="GO:0010468">
    <property type="term" value="P:regulation of gene expression"/>
    <property type="evidence" value="ECO:0007669"/>
    <property type="project" value="TreeGrafter"/>
</dbReference>
<keyword evidence="8 9" id="KW-0694">RNA-binding</keyword>
<keyword evidence="6 9" id="KW-0255">Endonuclease</keyword>
<keyword evidence="9" id="KW-0460">Magnesium</keyword>
<dbReference type="Proteomes" id="UP000249432">
    <property type="component" value="Unassembled WGS sequence"/>
</dbReference>
<evidence type="ECO:0000256" key="3">
    <source>
        <dbReference type="ARBA" id="ARBA00022552"/>
    </source>
</evidence>
<evidence type="ECO:0000256" key="1">
    <source>
        <dbReference type="ARBA" id="ARBA00000109"/>
    </source>
</evidence>
<dbReference type="GO" id="GO:0006397">
    <property type="term" value="P:mRNA processing"/>
    <property type="evidence" value="ECO:0007669"/>
    <property type="project" value="UniProtKB-UniRule"/>
</dbReference>
<evidence type="ECO:0000256" key="4">
    <source>
        <dbReference type="ARBA" id="ARBA00022664"/>
    </source>
</evidence>
<comment type="function">
    <text evidence="9">Digests double-stranded RNA. Involved in the processing of primary rRNA transcript to yield the immediate precursors to the large and small rRNAs (23S and 16S). Processes some mRNAs, and tRNAs when they are encoded in the rRNA operon. Processes pre-crRNA and tracrRNA of type II CRISPR loci if present in the organism.</text>
</comment>
<evidence type="ECO:0000259" key="11">
    <source>
        <dbReference type="PROSITE" id="PS50137"/>
    </source>
</evidence>
<evidence type="ECO:0000256" key="7">
    <source>
        <dbReference type="ARBA" id="ARBA00022801"/>
    </source>
</evidence>
<evidence type="ECO:0000259" key="12">
    <source>
        <dbReference type="PROSITE" id="PS50142"/>
    </source>
</evidence>
<feature type="domain" description="DRBM" evidence="11">
    <location>
        <begin position="181"/>
        <end position="247"/>
    </location>
</feature>
<feature type="binding site" evidence="9">
    <location>
        <position position="140"/>
    </location>
    <ligand>
        <name>Mg(2+)</name>
        <dbReference type="ChEBI" id="CHEBI:18420"/>
    </ligand>
</feature>
<feature type="region of interest" description="Disordered" evidence="10">
    <location>
        <begin position="223"/>
        <end position="247"/>
    </location>
</feature>
<dbReference type="GO" id="GO:0003725">
    <property type="term" value="F:double-stranded RNA binding"/>
    <property type="evidence" value="ECO:0007669"/>
    <property type="project" value="TreeGrafter"/>
</dbReference>
<dbReference type="HAMAP" id="MF_00104">
    <property type="entry name" value="RNase_III"/>
    <property type="match status" value="1"/>
</dbReference>
<dbReference type="Gene3D" id="1.10.1520.10">
    <property type="entry name" value="Ribonuclease III domain"/>
    <property type="match status" value="1"/>
</dbReference>
<name>A0A2W5T399_9CORY</name>
<dbReference type="RefSeq" id="WP_303734307.1">
    <property type="nucleotide sequence ID" value="NZ_CAKZHK010000009.1"/>
</dbReference>
<dbReference type="Pfam" id="PF00035">
    <property type="entry name" value="dsrm"/>
    <property type="match status" value="1"/>
</dbReference>
<comment type="subunit">
    <text evidence="9">Homodimer.</text>
</comment>
<comment type="catalytic activity">
    <reaction evidence="1 9">
        <text>Endonucleolytic cleavage to 5'-phosphomonoester.</text>
        <dbReference type="EC" id="3.1.26.3"/>
    </reaction>
</comment>
<dbReference type="Gene3D" id="3.30.160.20">
    <property type="match status" value="1"/>
</dbReference>
<evidence type="ECO:0000256" key="10">
    <source>
        <dbReference type="SAM" id="MobiDB-lite"/>
    </source>
</evidence>
<dbReference type="EMBL" id="QFRA01000004">
    <property type="protein sequence ID" value="PZR05845.1"/>
    <property type="molecule type" value="Genomic_DNA"/>
</dbReference>
<dbReference type="PROSITE" id="PS00517">
    <property type="entry name" value="RNASE_3_1"/>
    <property type="match status" value="1"/>
</dbReference>
<keyword evidence="9" id="KW-0479">Metal-binding</keyword>
<evidence type="ECO:0000256" key="2">
    <source>
        <dbReference type="ARBA" id="ARBA00010183"/>
    </source>
</evidence>
<accession>A0A2W5T399</accession>
<feature type="compositionally biased region" description="Basic and acidic residues" evidence="10">
    <location>
        <begin position="232"/>
        <end position="247"/>
    </location>
</feature>
<dbReference type="PANTHER" id="PTHR11207">
    <property type="entry name" value="RIBONUCLEASE III"/>
    <property type="match status" value="1"/>
</dbReference>
<organism evidence="13 14">
    <name type="scientific">Corynebacterium kroppenstedtii</name>
    <dbReference type="NCBI Taxonomy" id="161879"/>
    <lineage>
        <taxon>Bacteria</taxon>
        <taxon>Bacillati</taxon>
        <taxon>Actinomycetota</taxon>
        <taxon>Actinomycetes</taxon>
        <taxon>Mycobacteriales</taxon>
        <taxon>Corynebacteriaceae</taxon>
        <taxon>Corynebacterium</taxon>
    </lineage>
</organism>
<proteinExistence type="inferred from homology"/>
<dbReference type="NCBIfam" id="TIGR02191">
    <property type="entry name" value="RNaseIII"/>
    <property type="match status" value="1"/>
</dbReference>
<dbReference type="InterPro" id="IPR000999">
    <property type="entry name" value="RNase_III_dom"/>
</dbReference>
<evidence type="ECO:0000256" key="8">
    <source>
        <dbReference type="ARBA" id="ARBA00022884"/>
    </source>
</evidence>
<dbReference type="InterPro" id="IPR011907">
    <property type="entry name" value="RNase_III"/>
</dbReference>
<dbReference type="SMART" id="SM00358">
    <property type="entry name" value="DSRM"/>
    <property type="match status" value="1"/>
</dbReference>
<dbReference type="PROSITE" id="PS50137">
    <property type="entry name" value="DS_RBD"/>
    <property type="match status" value="1"/>
</dbReference>
<dbReference type="EC" id="3.1.26.3" evidence="9"/>
<dbReference type="PANTHER" id="PTHR11207:SF0">
    <property type="entry name" value="RIBONUCLEASE 3"/>
    <property type="match status" value="1"/>
</dbReference>
<evidence type="ECO:0000256" key="9">
    <source>
        <dbReference type="HAMAP-Rule" id="MF_00104"/>
    </source>
</evidence>
<keyword evidence="4 9" id="KW-0507">mRNA processing</keyword>
<gene>
    <name evidence="9" type="primary">rnc</name>
    <name evidence="13" type="ORF">DI525_02925</name>
</gene>
<evidence type="ECO:0000313" key="13">
    <source>
        <dbReference type="EMBL" id="PZR05845.1"/>
    </source>
</evidence>
<feature type="binding site" evidence="9">
    <location>
        <position position="143"/>
    </location>
    <ligand>
        <name>Mg(2+)</name>
        <dbReference type="ChEBI" id="CHEBI:18420"/>
    </ligand>
</feature>
<keyword evidence="3 9" id="KW-0698">rRNA processing</keyword>
<feature type="active site" evidence="9">
    <location>
        <position position="71"/>
    </location>
</feature>
<dbReference type="PROSITE" id="PS50142">
    <property type="entry name" value="RNASE_3_2"/>
    <property type="match status" value="1"/>
</dbReference>
<dbReference type="FunFam" id="1.10.1520.10:FF:000001">
    <property type="entry name" value="Ribonuclease 3"/>
    <property type="match status" value="1"/>
</dbReference>
<dbReference type="SUPFAM" id="SSF69065">
    <property type="entry name" value="RNase III domain-like"/>
    <property type="match status" value="1"/>
</dbReference>
<dbReference type="GO" id="GO:0008033">
    <property type="term" value="P:tRNA processing"/>
    <property type="evidence" value="ECO:0007669"/>
    <property type="project" value="UniProtKB-KW"/>
</dbReference>
<dbReference type="GO" id="GO:0046872">
    <property type="term" value="F:metal ion binding"/>
    <property type="evidence" value="ECO:0007669"/>
    <property type="project" value="UniProtKB-KW"/>
</dbReference>
<dbReference type="InterPro" id="IPR014720">
    <property type="entry name" value="dsRBD_dom"/>
</dbReference>
<reference evidence="13 14" key="1">
    <citation type="submission" date="2017-08" db="EMBL/GenBank/DDBJ databases">
        <title>Infants hospitalized years apart are colonized by the same room-sourced microbial strains.</title>
        <authorList>
            <person name="Brooks B."/>
            <person name="Olm M.R."/>
            <person name="Firek B.A."/>
            <person name="Baker R."/>
            <person name="Thomas B.C."/>
            <person name="Morowitz M.J."/>
            <person name="Banfield J.F."/>
        </authorList>
    </citation>
    <scope>NUCLEOTIDE SEQUENCE [LARGE SCALE GENOMIC DNA]</scope>
    <source>
        <strain evidence="13">S2_003_000_R1_3</strain>
    </source>
</reference>
<protein>
    <recommendedName>
        <fullName evidence="9">Ribonuclease 3</fullName>
        <ecNumber evidence="9">3.1.26.3</ecNumber>
    </recommendedName>
    <alternativeName>
        <fullName evidence="9">Ribonuclease III</fullName>
        <shortName evidence="9">RNase III</shortName>
    </alternativeName>
</protein>
<comment type="cofactor">
    <cofactor evidence="9">
        <name>Mg(2+)</name>
        <dbReference type="ChEBI" id="CHEBI:18420"/>
    </cofactor>
</comment>
<dbReference type="AlphaFoldDB" id="A0A2W5T399"/>
<feature type="binding site" evidence="9">
    <location>
        <position position="67"/>
    </location>
    <ligand>
        <name>Mg(2+)</name>
        <dbReference type="ChEBI" id="CHEBI:18420"/>
    </ligand>
</feature>
<dbReference type="GO" id="GO:0005737">
    <property type="term" value="C:cytoplasm"/>
    <property type="evidence" value="ECO:0007669"/>
    <property type="project" value="UniProtKB-SubCell"/>
</dbReference>
<dbReference type="CDD" id="cd10845">
    <property type="entry name" value="DSRM_RNAse_III_family"/>
    <property type="match status" value="1"/>
</dbReference>
<keyword evidence="7 9" id="KW-0378">Hydrolase</keyword>
<keyword evidence="5 9" id="KW-0540">Nuclease</keyword>
<dbReference type="GO" id="GO:0019843">
    <property type="term" value="F:rRNA binding"/>
    <property type="evidence" value="ECO:0007669"/>
    <property type="project" value="UniProtKB-KW"/>
</dbReference>
<dbReference type="GO" id="GO:0004525">
    <property type="term" value="F:ribonuclease III activity"/>
    <property type="evidence" value="ECO:0007669"/>
    <property type="project" value="UniProtKB-UniRule"/>
</dbReference>
<feature type="active site" evidence="9">
    <location>
        <position position="143"/>
    </location>
</feature>
<keyword evidence="9" id="KW-0699">rRNA-binding</keyword>
<dbReference type="GO" id="GO:0006364">
    <property type="term" value="P:rRNA processing"/>
    <property type="evidence" value="ECO:0007669"/>
    <property type="project" value="UniProtKB-UniRule"/>
</dbReference>
<dbReference type="SMART" id="SM00535">
    <property type="entry name" value="RIBOc"/>
    <property type="match status" value="1"/>
</dbReference>
<dbReference type="CDD" id="cd00593">
    <property type="entry name" value="RIBOc"/>
    <property type="match status" value="1"/>
</dbReference>
<dbReference type="Pfam" id="PF14622">
    <property type="entry name" value="Ribonucleas_3_3"/>
    <property type="match status" value="1"/>
</dbReference>
<sequence length="247" mass="27078">MSKQHKNSKHDRLTGEEAWAAAFGGVDHQPLLDGFGVSLPADVLRLALTHRSFANENGMLPNNERLEFLGDAVLGLSVAERLYLDYPDRTESEISKMRAGVVNMYALADVAREVGLGDHVLLGRGEQLTNGKDKNSILADTTEAILGAIYLEHGFQTAKDVILRLFKSRIESAPTVGLHMDWKTELLEKIAGRGLGEPEYNTTISGPAHDPHFTSTVSLQGKEWGRGKGHTKKEAEHHAAREAHEAL</sequence>
<dbReference type="SUPFAM" id="SSF54768">
    <property type="entry name" value="dsRNA-binding domain-like"/>
    <property type="match status" value="1"/>
</dbReference>